<keyword evidence="2" id="KW-1185">Reference proteome</keyword>
<dbReference type="Proteomes" id="UP001163223">
    <property type="component" value="Chromosome"/>
</dbReference>
<accession>A0ACD4NS08</accession>
<evidence type="ECO:0000313" key="2">
    <source>
        <dbReference type="Proteomes" id="UP001163223"/>
    </source>
</evidence>
<name>A0ACD4NS08_9HYPH</name>
<organism evidence="1 2">
    <name type="scientific">Antarcticirhabdus aurantiaca</name>
    <dbReference type="NCBI Taxonomy" id="2606717"/>
    <lineage>
        <taxon>Bacteria</taxon>
        <taxon>Pseudomonadati</taxon>
        <taxon>Pseudomonadota</taxon>
        <taxon>Alphaproteobacteria</taxon>
        <taxon>Hyphomicrobiales</taxon>
        <taxon>Aurantimonadaceae</taxon>
        <taxon>Antarcticirhabdus</taxon>
    </lineage>
</organism>
<evidence type="ECO:0000313" key="1">
    <source>
        <dbReference type="EMBL" id="WAJ29770.1"/>
    </source>
</evidence>
<gene>
    <name evidence="1" type="ORF">OXU80_05980</name>
</gene>
<dbReference type="EMBL" id="CP113520">
    <property type="protein sequence ID" value="WAJ29770.1"/>
    <property type="molecule type" value="Genomic_DNA"/>
</dbReference>
<reference evidence="1" key="1">
    <citation type="submission" date="2022-11" db="EMBL/GenBank/DDBJ databases">
        <title>beta-Carotene-producing bacterium, Jeongeuplla avenae sp. nov., alleviates the salt stress of Arabidopsis seedlings.</title>
        <authorList>
            <person name="Jiang L."/>
            <person name="Lee J."/>
        </authorList>
    </citation>
    <scope>NUCLEOTIDE SEQUENCE</scope>
    <source>
        <strain evidence="1">DY_R2A_6</strain>
    </source>
</reference>
<protein>
    <submittedName>
        <fullName evidence="1">Glycerophosphodiester phosphodiesterase family protein</fullName>
    </submittedName>
</protein>
<sequence>MPRTFRAFILLVLPLFLGAVPGPASAEETRSDAIVERFRDANAWRGHVMVVAHRGGWMEDGEIRLAENSLSALERAVELGVEMIEVDVQVSRDGEFVVLHDTSLDRTTTCKGEAADKPLAEIRQCRLVVEGTGEVTGERVPTLRELLSAAKDRVMVNLDSKLGIENLTAMIAMARELGMADQIVSKAYVDTPEKLAAALEVHRATGDDIQFMPQLSDEVVADLAPFEAAVRELTPEAAELRNAYETGEPLTADGGLFFRAESRALAARYDLHLWINTLYDDTRNGMRSGGRGDEMAVRADLPGEVWGFWAEQGATMIQTDEPKAAIAWLEANGYRIPYED</sequence>
<proteinExistence type="predicted"/>